<protein>
    <recommendedName>
        <fullName evidence="6">Dihydropteroate synthase</fullName>
        <ecNumber evidence="5">2.5.1.15</ecNumber>
    </recommendedName>
    <alternativeName>
        <fullName evidence="11">Dihydropteroate pyrophosphorylase</fullName>
    </alternativeName>
</protein>
<evidence type="ECO:0000313" key="13">
    <source>
        <dbReference type="EMBL" id="KKJ76298.1"/>
    </source>
</evidence>
<dbReference type="InterPro" id="IPR006390">
    <property type="entry name" value="DHP_synth_dom"/>
</dbReference>
<dbReference type="PROSITE" id="PS00793">
    <property type="entry name" value="DHPS_2"/>
    <property type="match status" value="1"/>
</dbReference>
<sequence>MSDKLYIRPVGISSSHSSVGKALPFVGSSSRFAAAEVTIRSSSGNIQERHVLPTAEILPWLTDNKHTGLSASASELLATLGAPRSSFAGLDMSRPHVMAVINVTPDSFSDGGDRYTARTAVDDGLRMIDQGATILDVGGESTRPGADPVSLDEELRRVIPVVEKLSQAGGALVSIDTRHAKVMTEAVQAGAAIINDVTALEGDAESLEAAAKAKVPVILMHMQGTPETMQVNPQYQDAALDIYDYLQSRVQACLDAGIPKEMIAVDPGIGFGKTVDHNLRLLDSLSLFHGIGCPVLLGVSRKSFIGKLSQGEEPKDRVAGSLACALAGINRGVQMYRVHDVAETSQAFAIGQAIRQAV</sequence>
<comment type="cofactor">
    <cofactor evidence="2">
        <name>Mg(2+)</name>
        <dbReference type="ChEBI" id="CHEBI:18420"/>
    </cofactor>
</comment>
<organism evidence="13 14">
    <name type="scientific">Kiloniella litopenaei</name>
    <dbReference type="NCBI Taxonomy" id="1549748"/>
    <lineage>
        <taxon>Bacteria</taxon>
        <taxon>Pseudomonadati</taxon>
        <taxon>Pseudomonadota</taxon>
        <taxon>Alphaproteobacteria</taxon>
        <taxon>Rhodospirillales</taxon>
        <taxon>Kiloniellaceae</taxon>
        <taxon>Kiloniella</taxon>
    </lineage>
</organism>
<name>A0A0M2R9M3_9PROT</name>
<dbReference type="Pfam" id="PF00809">
    <property type="entry name" value="Pterin_bind"/>
    <property type="match status" value="1"/>
</dbReference>
<dbReference type="InterPro" id="IPR000489">
    <property type="entry name" value="Pterin-binding_dom"/>
</dbReference>
<dbReference type="OrthoDB" id="9811744at2"/>
<comment type="caution">
    <text evidence="13">The sequence shown here is derived from an EMBL/GenBank/DDBJ whole genome shotgun (WGS) entry which is preliminary data.</text>
</comment>
<dbReference type="PATRIC" id="fig|1549748.8.peg.1505"/>
<dbReference type="CDD" id="cd00739">
    <property type="entry name" value="DHPS"/>
    <property type="match status" value="1"/>
</dbReference>
<dbReference type="PROSITE" id="PS50972">
    <property type="entry name" value="PTERIN_BINDING"/>
    <property type="match status" value="1"/>
</dbReference>
<dbReference type="GO" id="GO:0046656">
    <property type="term" value="P:folic acid biosynthetic process"/>
    <property type="evidence" value="ECO:0007669"/>
    <property type="project" value="UniProtKB-KW"/>
</dbReference>
<dbReference type="STRING" id="1549748.WH95_13855"/>
<dbReference type="EC" id="2.5.1.15" evidence="5"/>
<comment type="catalytic activity">
    <reaction evidence="1">
        <text>(7,8-dihydropterin-6-yl)methyl diphosphate + 4-aminobenzoate = 7,8-dihydropteroate + diphosphate</text>
        <dbReference type="Rhea" id="RHEA:19949"/>
        <dbReference type="ChEBI" id="CHEBI:17836"/>
        <dbReference type="ChEBI" id="CHEBI:17839"/>
        <dbReference type="ChEBI" id="CHEBI:33019"/>
        <dbReference type="ChEBI" id="CHEBI:72950"/>
        <dbReference type="EC" id="2.5.1.15"/>
    </reaction>
</comment>
<evidence type="ECO:0000256" key="10">
    <source>
        <dbReference type="ARBA" id="ARBA00022909"/>
    </source>
</evidence>
<evidence type="ECO:0000256" key="7">
    <source>
        <dbReference type="ARBA" id="ARBA00022679"/>
    </source>
</evidence>
<dbReference type="Proteomes" id="UP000034491">
    <property type="component" value="Unassembled WGS sequence"/>
</dbReference>
<dbReference type="FunFam" id="3.20.20.20:FF:000006">
    <property type="entry name" value="Dihydropteroate synthase"/>
    <property type="match status" value="1"/>
</dbReference>
<keyword evidence="9" id="KW-0460">Magnesium</keyword>
<keyword evidence="7" id="KW-0808">Transferase</keyword>
<dbReference type="Gene3D" id="3.20.20.20">
    <property type="entry name" value="Dihydropteroate synthase-like"/>
    <property type="match status" value="1"/>
</dbReference>
<dbReference type="NCBIfam" id="TIGR01496">
    <property type="entry name" value="DHPS"/>
    <property type="match status" value="1"/>
</dbReference>
<comment type="pathway">
    <text evidence="3">Cofactor biosynthesis; tetrahydrofolate biosynthesis; 7,8-dihydrofolate from 2-amino-4-hydroxy-6-hydroxymethyl-7,8-dihydropteridine diphosphate and 4-aminobenzoate: step 1/2.</text>
</comment>
<evidence type="ECO:0000259" key="12">
    <source>
        <dbReference type="PROSITE" id="PS50972"/>
    </source>
</evidence>
<dbReference type="SUPFAM" id="SSF51717">
    <property type="entry name" value="Dihydropteroate synthetase-like"/>
    <property type="match status" value="1"/>
</dbReference>
<evidence type="ECO:0000256" key="5">
    <source>
        <dbReference type="ARBA" id="ARBA00012458"/>
    </source>
</evidence>
<comment type="similarity">
    <text evidence="4">Belongs to the DHPS family.</text>
</comment>
<gene>
    <name evidence="13" type="ORF">WH95_13855</name>
</gene>
<evidence type="ECO:0000256" key="11">
    <source>
        <dbReference type="ARBA" id="ARBA00030193"/>
    </source>
</evidence>
<evidence type="ECO:0000256" key="1">
    <source>
        <dbReference type="ARBA" id="ARBA00000012"/>
    </source>
</evidence>
<keyword evidence="10" id="KW-0289">Folate biosynthesis</keyword>
<accession>A0A0M2R9M3</accession>
<evidence type="ECO:0000313" key="14">
    <source>
        <dbReference type="Proteomes" id="UP000034491"/>
    </source>
</evidence>
<dbReference type="InterPro" id="IPR045031">
    <property type="entry name" value="DHP_synth-like"/>
</dbReference>
<dbReference type="PROSITE" id="PS00792">
    <property type="entry name" value="DHPS_1"/>
    <property type="match status" value="1"/>
</dbReference>
<dbReference type="RefSeq" id="WP_046508277.1">
    <property type="nucleotide sequence ID" value="NZ_LANI01000020.1"/>
</dbReference>
<evidence type="ECO:0000256" key="3">
    <source>
        <dbReference type="ARBA" id="ARBA00004763"/>
    </source>
</evidence>
<keyword evidence="14" id="KW-1185">Reference proteome</keyword>
<dbReference type="PANTHER" id="PTHR20941">
    <property type="entry name" value="FOLATE SYNTHESIS PROTEINS"/>
    <property type="match status" value="1"/>
</dbReference>
<dbReference type="InterPro" id="IPR011005">
    <property type="entry name" value="Dihydropteroate_synth-like_sf"/>
</dbReference>
<dbReference type="GO" id="GO:0046654">
    <property type="term" value="P:tetrahydrofolate biosynthetic process"/>
    <property type="evidence" value="ECO:0007669"/>
    <property type="project" value="TreeGrafter"/>
</dbReference>
<dbReference type="GO" id="GO:0005829">
    <property type="term" value="C:cytosol"/>
    <property type="evidence" value="ECO:0007669"/>
    <property type="project" value="TreeGrafter"/>
</dbReference>
<evidence type="ECO:0000256" key="4">
    <source>
        <dbReference type="ARBA" id="ARBA00009503"/>
    </source>
</evidence>
<reference evidence="13 14" key="1">
    <citation type="submission" date="2015-03" db="EMBL/GenBank/DDBJ databases">
        <title>Genome sequence of Kiloniella sp. P1-1, isolated from the gut microflora of Pacific white shrimp, Penaeus vannamei.</title>
        <authorList>
            <person name="Shao Z."/>
            <person name="Wang L."/>
            <person name="Li X."/>
        </authorList>
    </citation>
    <scope>NUCLEOTIDE SEQUENCE [LARGE SCALE GENOMIC DNA]</scope>
    <source>
        <strain evidence="13 14">P1-1</strain>
    </source>
</reference>
<proteinExistence type="inferred from homology"/>
<evidence type="ECO:0000256" key="8">
    <source>
        <dbReference type="ARBA" id="ARBA00022723"/>
    </source>
</evidence>
<dbReference type="GO" id="GO:0004156">
    <property type="term" value="F:dihydropteroate synthase activity"/>
    <property type="evidence" value="ECO:0007669"/>
    <property type="project" value="UniProtKB-EC"/>
</dbReference>
<keyword evidence="8" id="KW-0479">Metal-binding</keyword>
<dbReference type="PANTHER" id="PTHR20941:SF1">
    <property type="entry name" value="FOLIC ACID SYNTHESIS PROTEIN FOL1"/>
    <property type="match status" value="1"/>
</dbReference>
<evidence type="ECO:0000256" key="9">
    <source>
        <dbReference type="ARBA" id="ARBA00022842"/>
    </source>
</evidence>
<evidence type="ECO:0000256" key="6">
    <source>
        <dbReference type="ARBA" id="ARBA00016919"/>
    </source>
</evidence>
<feature type="domain" description="Pterin-binding" evidence="12">
    <location>
        <begin position="95"/>
        <end position="349"/>
    </location>
</feature>
<evidence type="ECO:0000256" key="2">
    <source>
        <dbReference type="ARBA" id="ARBA00001946"/>
    </source>
</evidence>
<dbReference type="EMBL" id="LANI01000020">
    <property type="protein sequence ID" value="KKJ76298.1"/>
    <property type="molecule type" value="Genomic_DNA"/>
</dbReference>
<dbReference type="AlphaFoldDB" id="A0A0M2R9M3"/>
<dbReference type="GO" id="GO:0046872">
    <property type="term" value="F:metal ion binding"/>
    <property type="evidence" value="ECO:0007669"/>
    <property type="project" value="UniProtKB-KW"/>
</dbReference>